<feature type="chain" id="PRO_5015172346" description="chitinase" evidence="9">
    <location>
        <begin position="35"/>
        <end position="1365"/>
    </location>
</feature>
<dbReference type="InterPro" id="IPR029070">
    <property type="entry name" value="Chitinase_insertion_sf"/>
</dbReference>
<dbReference type="GO" id="GO:0008843">
    <property type="term" value="F:endochitinase activity"/>
    <property type="evidence" value="ECO:0007669"/>
    <property type="project" value="UniProtKB-EC"/>
</dbReference>
<keyword evidence="5" id="KW-0624">Polysaccharide degradation</keyword>
<comment type="catalytic activity">
    <reaction evidence="1">
        <text>Random endo-hydrolysis of N-acetyl-beta-D-glucosaminide (1-&gt;4)-beta-linkages in chitin and chitodextrins.</text>
        <dbReference type="EC" id="3.2.1.14"/>
    </reaction>
</comment>
<evidence type="ECO:0000256" key="3">
    <source>
        <dbReference type="ARBA" id="ARBA00012729"/>
    </source>
</evidence>
<keyword evidence="4 8" id="KW-0378">Hydrolase</keyword>
<dbReference type="Proteomes" id="UP000240978">
    <property type="component" value="Unassembled WGS sequence"/>
</dbReference>
<evidence type="ECO:0000256" key="4">
    <source>
        <dbReference type="ARBA" id="ARBA00022801"/>
    </source>
</evidence>
<dbReference type="CDD" id="cd12215">
    <property type="entry name" value="ChiC_BD"/>
    <property type="match status" value="1"/>
</dbReference>
<dbReference type="Gene3D" id="3.20.20.80">
    <property type="entry name" value="Glycosidases"/>
    <property type="match status" value="2"/>
</dbReference>
<dbReference type="Pfam" id="PF02839">
    <property type="entry name" value="CBM_5_12"/>
    <property type="match status" value="1"/>
</dbReference>
<dbReference type="InterPro" id="IPR022409">
    <property type="entry name" value="PKD/Chitinase_dom"/>
</dbReference>
<evidence type="ECO:0000256" key="6">
    <source>
        <dbReference type="ARBA" id="ARBA00023277"/>
    </source>
</evidence>
<dbReference type="OrthoDB" id="9775889at2"/>
<comment type="caution">
    <text evidence="11">The sequence shown here is derived from an EMBL/GenBank/DDBJ whole genome shotgun (WGS) entry which is preliminary data.</text>
</comment>
<evidence type="ECO:0000313" key="11">
    <source>
        <dbReference type="EMBL" id="PSL30663.1"/>
    </source>
</evidence>
<dbReference type="InterPro" id="IPR035986">
    <property type="entry name" value="PKD_dom_sf"/>
</dbReference>
<dbReference type="CDD" id="cd02871">
    <property type="entry name" value="GH18_chitinase_D-like"/>
    <property type="match status" value="1"/>
</dbReference>
<dbReference type="PANTHER" id="PTHR11177">
    <property type="entry name" value="CHITINASE"/>
    <property type="match status" value="1"/>
</dbReference>
<dbReference type="SMART" id="SM00495">
    <property type="entry name" value="ChtBD3"/>
    <property type="match status" value="2"/>
</dbReference>
<evidence type="ECO:0000256" key="9">
    <source>
        <dbReference type="SAM" id="SignalP"/>
    </source>
</evidence>
<evidence type="ECO:0000256" key="2">
    <source>
        <dbReference type="ARBA" id="ARBA00009121"/>
    </source>
</evidence>
<sequence>MKVNFTFRSALSYHRVRHALLLLLLMLGLSPLRAQVTPQVPATTKNHNKQVIGYITQWDAWKEVSGIVPKGGYNQLNVDYSQYTILNFSFFGVAKDGSLHSGDFRNKNIYQVGAVQEPAALLNEDIYSSWDLFLLKGELDAPLYYISDGSYAYTLGYRNEGSGWKNVNTGQTGAFPLSVPKQGGAQGLIDLAHAKGVKVMASIGGWSMCKHYPEMAADATKRAKFVANCVDLMNMGFDGIDFDWEYPNDAGMNIEKYSTADFNNFATLVEAVRAAIGPNKLITAAFAAAPAKLQGFNWSRLNNSMNYYNMMTYDYNGGWSNKAGHNAPLYDYPGAEYSNFSVDATVKALKALGVNMSKVNIGAPFYGRGVVTTGTAALNAATTKRAETVQPDGPIQTCADYTNWQKDLWDGTPNYSYILQQTGSGWTEGWDDVAKVPYKTKGNYFLSYDNERSVGEKAKYIKDNGLAGVIIWQVFGDMLNMTSSTVAKGKLIYCPNTTSPLVNKINAVFADGSTPTNQLPSVNLTAPTANATFTAPANITVSANATDSDGSIAKVQFFNGATSLGTATAAPYSISWNNVAAGTYSITAVATDNAGGTTTSSAVSVTVKNGTVDPPPATGKVVVGYWHNWNLASAPYVRLRDVDSRYNVIEVAFGTTGSDYSTVSFTPDGATVADFKADIATLQSQGRKVLLSLGGETGTLMLATAANKQSFVTSMKNLLDSYNFDGFDIDIEGGTSLQLNNGDNNFMAPTTPKVVNLIAAVKEIVAYRQAQGKNCLLTMAPETYYVQTAYGATYSPLVGAYLPIIYGLRNELSWIQPQLYNTGSVMGLDNKVYNSATADFIVSMTEMLLQGFPVSGTSQTFPALREDQVAFGLPAAPGAAGSGYTAPAEVKKALNYLTKGQSYGGGYTLRKAAGYPGLRGIMTWSINWDKVNNNEFAANYYPYFFGSTPGNQAPVVSITSPSAGASFTAPASITITASASDADGTVSKVEFYNGATKLGQATSAPYTYSWTNVAAGTYSLTAVATDNGGAVATSSVVSVTVNGTGNNTCDGIAAWTASGVYTANMQVVYNGKIYNAKWWTQNEQPDTHTGDGQVWAYVRDCGGGTNPGNQAPSVSITSPASGATFTAPATVTIQASASDADGTVAKVEFFNGSTKLGEATASPYSYTWSNVAAGSYSITAKATDNGNASTTSGAVTITVGGGGNTGNCAGVPTYQPYPAVYNLGDKVVYNGNLYQSLSNGLYNVTPGTADYWWKPLGACGASAATVAAVSPVPDNVVNEKVLVFPNPLTGTTLKVQFNAAAGEKVLIELWSTGGGSAVIRKQYIAGSKGQQTVDLDVSQVPAGSWILKTSHLKNGHKGTAKVVRL</sequence>
<dbReference type="RefSeq" id="WP_106602520.1">
    <property type="nucleotide sequence ID" value="NZ_PYGK01000005.1"/>
</dbReference>
<name>A0A2P8G9L7_9BACT</name>
<dbReference type="InterPro" id="IPR036573">
    <property type="entry name" value="CBM_sf_5/12"/>
</dbReference>
<feature type="signal peptide" evidence="9">
    <location>
        <begin position="1"/>
        <end position="34"/>
    </location>
</feature>
<keyword evidence="6" id="KW-0119">Carbohydrate metabolism</keyword>
<feature type="domain" description="GH18" evidence="10">
    <location>
        <begin position="620"/>
        <end position="947"/>
    </location>
</feature>
<organism evidence="11 12">
    <name type="scientific">Chitinophaga ginsengisoli</name>
    <dbReference type="NCBI Taxonomy" id="363837"/>
    <lineage>
        <taxon>Bacteria</taxon>
        <taxon>Pseudomonadati</taxon>
        <taxon>Bacteroidota</taxon>
        <taxon>Chitinophagia</taxon>
        <taxon>Chitinophagales</taxon>
        <taxon>Chitinophagaceae</taxon>
        <taxon>Chitinophaga</taxon>
    </lineage>
</organism>
<dbReference type="GO" id="GO:0005975">
    <property type="term" value="P:carbohydrate metabolic process"/>
    <property type="evidence" value="ECO:0007669"/>
    <property type="project" value="InterPro"/>
</dbReference>
<dbReference type="InterPro" id="IPR013783">
    <property type="entry name" value="Ig-like_fold"/>
</dbReference>
<dbReference type="GO" id="GO:0005576">
    <property type="term" value="C:extracellular region"/>
    <property type="evidence" value="ECO:0007669"/>
    <property type="project" value="InterPro"/>
</dbReference>
<dbReference type="PANTHER" id="PTHR11177:SF317">
    <property type="entry name" value="CHITINASE 12-RELATED"/>
    <property type="match status" value="1"/>
</dbReference>
<dbReference type="SMART" id="SM00636">
    <property type="entry name" value="Glyco_18"/>
    <property type="match status" value="1"/>
</dbReference>
<dbReference type="SMART" id="SM00089">
    <property type="entry name" value="PKD"/>
    <property type="match status" value="3"/>
</dbReference>
<dbReference type="Gene3D" id="2.60.40.10">
    <property type="entry name" value="Immunoglobulins"/>
    <property type="match status" value="3"/>
</dbReference>
<dbReference type="SUPFAM" id="SSF51445">
    <property type="entry name" value="(Trans)glycosidases"/>
    <property type="match status" value="2"/>
</dbReference>
<dbReference type="Pfam" id="PF00704">
    <property type="entry name" value="Glyco_hydro_18"/>
    <property type="match status" value="2"/>
</dbReference>
<dbReference type="Gene3D" id="2.10.10.20">
    <property type="entry name" value="Carbohydrate-binding module superfamily 5/12"/>
    <property type="match status" value="1"/>
</dbReference>
<evidence type="ECO:0000256" key="5">
    <source>
        <dbReference type="ARBA" id="ARBA00023024"/>
    </source>
</evidence>
<dbReference type="Pfam" id="PF17957">
    <property type="entry name" value="Big_7"/>
    <property type="match status" value="3"/>
</dbReference>
<keyword evidence="12" id="KW-1185">Reference proteome</keyword>
<dbReference type="GO" id="GO:0008061">
    <property type="term" value="F:chitin binding"/>
    <property type="evidence" value="ECO:0007669"/>
    <property type="project" value="InterPro"/>
</dbReference>
<evidence type="ECO:0000256" key="7">
    <source>
        <dbReference type="ARBA" id="ARBA00023295"/>
    </source>
</evidence>
<dbReference type="GO" id="GO:0030246">
    <property type="term" value="F:carbohydrate binding"/>
    <property type="evidence" value="ECO:0007669"/>
    <property type="project" value="InterPro"/>
</dbReference>
<dbReference type="SUPFAM" id="SSF49299">
    <property type="entry name" value="PKD domain"/>
    <property type="match status" value="1"/>
</dbReference>
<dbReference type="InterPro" id="IPR003610">
    <property type="entry name" value="CBM5/12"/>
</dbReference>
<dbReference type="EC" id="3.2.1.14" evidence="3"/>
<keyword evidence="5" id="KW-0146">Chitin degradation</keyword>
<comment type="similarity">
    <text evidence="2">Belongs to the glycosyl hydrolase 18 family. Chitinase class II subfamily.</text>
</comment>
<dbReference type="InterPro" id="IPR001223">
    <property type="entry name" value="Glyco_hydro18_cat"/>
</dbReference>
<reference evidence="11 12" key="1">
    <citation type="submission" date="2018-03" db="EMBL/GenBank/DDBJ databases">
        <title>Genomic Encyclopedia of Archaeal and Bacterial Type Strains, Phase II (KMG-II): from individual species to whole genera.</title>
        <authorList>
            <person name="Goeker M."/>
        </authorList>
    </citation>
    <scope>NUCLEOTIDE SEQUENCE [LARGE SCALE GENOMIC DNA]</scope>
    <source>
        <strain evidence="11 12">DSM 18107</strain>
    </source>
</reference>
<dbReference type="SUPFAM" id="SSF51055">
    <property type="entry name" value="Carbohydrate binding domain"/>
    <property type="match status" value="1"/>
</dbReference>
<dbReference type="PROSITE" id="PS01095">
    <property type="entry name" value="GH18_1"/>
    <property type="match status" value="2"/>
</dbReference>
<dbReference type="PROSITE" id="PS51910">
    <property type="entry name" value="GH18_2"/>
    <property type="match status" value="2"/>
</dbReference>
<feature type="domain" description="GH18" evidence="10">
    <location>
        <begin position="49"/>
        <end position="489"/>
    </location>
</feature>
<dbReference type="GO" id="GO:0006032">
    <property type="term" value="P:chitin catabolic process"/>
    <property type="evidence" value="ECO:0007669"/>
    <property type="project" value="UniProtKB-KW"/>
</dbReference>
<keyword evidence="9" id="KW-0732">Signal</keyword>
<accession>A0A2P8G9L7</accession>
<evidence type="ECO:0000256" key="8">
    <source>
        <dbReference type="RuleBase" id="RU000489"/>
    </source>
</evidence>
<protein>
    <recommendedName>
        <fullName evidence="3">chitinase</fullName>
        <ecNumber evidence="3">3.2.1.14</ecNumber>
    </recommendedName>
</protein>
<gene>
    <name evidence="11" type="ORF">CLV42_10524</name>
</gene>
<dbReference type="InterPro" id="IPR050314">
    <property type="entry name" value="Glycosyl_Hydrlase_18"/>
</dbReference>
<dbReference type="Gene3D" id="3.10.50.10">
    <property type="match status" value="1"/>
</dbReference>
<evidence type="ECO:0000259" key="10">
    <source>
        <dbReference type="PROSITE" id="PS51910"/>
    </source>
</evidence>
<dbReference type="InterPro" id="IPR001579">
    <property type="entry name" value="Glyco_hydro_18_chit_AS"/>
</dbReference>
<keyword evidence="7 8" id="KW-0326">Glycosidase</keyword>
<dbReference type="EMBL" id="PYGK01000005">
    <property type="protein sequence ID" value="PSL30663.1"/>
    <property type="molecule type" value="Genomic_DNA"/>
</dbReference>
<dbReference type="InterPro" id="IPR011583">
    <property type="entry name" value="Chitinase_II/V-like_cat"/>
</dbReference>
<dbReference type="InterPro" id="IPR017853">
    <property type="entry name" value="GH"/>
</dbReference>
<proteinExistence type="inferred from homology"/>
<evidence type="ECO:0000256" key="1">
    <source>
        <dbReference type="ARBA" id="ARBA00000822"/>
    </source>
</evidence>
<evidence type="ECO:0000313" key="12">
    <source>
        <dbReference type="Proteomes" id="UP000240978"/>
    </source>
</evidence>